<feature type="coiled-coil region" evidence="1">
    <location>
        <begin position="201"/>
        <end position="228"/>
    </location>
</feature>
<comment type="caution">
    <text evidence="3">The sequence shown here is derived from an EMBL/GenBank/DDBJ whole genome shotgun (WGS) entry which is preliminary data.</text>
</comment>
<dbReference type="InterPro" id="IPR023346">
    <property type="entry name" value="Lysozyme-like_dom_sf"/>
</dbReference>
<dbReference type="SUPFAM" id="SSF53955">
    <property type="entry name" value="Lysozyme-like"/>
    <property type="match status" value="1"/>
</dbReference>
<gene>
    <name evidence="3" type="ORF">COX06_01005</name>
</gene>
<sequence>MKAKTKKKLRALNSFKTISALILVLGIFGVLNYGSALAQQNQSSCTDQMAGKSRAQLEAELEACNNEIATWTAQLNKTRQDSASFSRDISLLTAKIKAAQANIKGKNIAITNLTRDIAVKQSQISVLDGRIERGKKAIADIIRKTNHINSYSLVEAVLSDKRLSEFFVDIDTYASTERALGNLFDELRNVRSLTESERIALNKKREAEAAARAALEKSKKEVEIANSEKKILLAVSKNTEKTYEQVVADRQAKASQIRAALFPLRDAGAIPFGTALQYAEAASAKTGVSPALILAILQQESNLGANVGSCVITDLSSGQTKGVNTGRIFSNGIHPTRDLPTLQTILGKLGHDPLNTRVSCPIIGVAGYGGAMGPAQFIPSTWQIMESKVAGALGKATPDPWNPPDAIMAMALFLNNLIGNSGDLYTDQRTAACRYYSGRTCYGSNGANVGLSYGNNVMAKAATIQRDIDFLRGV</sequence>
<dbReference type="Gene3D" id="1.10.530.10">
    <property type="match status" value="1"/>
</dbReference>
<keyword evidence="1" id="KW-0175">Coiled coil</keyword>
<accession>A0A2H0BDY3</accession>
<dbReference type="Pfam" id="PF13406">
    <property type="entry name" value="SLT_2"/>
    <property type="match status" value="1"/>
</dbReference>
<proteinExistence type="predicted"/>
<reference evidence="3 4" key="1">
    <citation type="submission" date="2017-09" db="EMBL/GenBank/DDBJ databases">
        <title>Depth-based differentiation of microbial function through sediment-hosted aquifers and enrichment of novel symbionts in the deep terrestrial subsurface.</title>
        <authorList>
            <person name="Probst A.J."/>
            <person name="Ladd B."/>
            <person name="Jarett J.K."/>
            <person name="Geller-Mcgrath D.E."/>
            <person name="Sieber C.M."/>
            <person name="Emerson J.B."/>
            <person name="Anantharaman K."/>
            <person name="Thomas B.C."/>
            <person name="Malmstrom R."/>
            <person name="Stieglmeier M."/>
            <person name="Klingl A."/>
            <person name="Woyke T."/>
            <person name="Ryan C.M."/>
            <person name="Banfield J.F."/>
        </authorList>
    </citation>
    <scope>NUCLEOTIDE SEQUENCE [LARGE SCALE GENOMIC DNA]</scope>
    <source>
        <strain evidence="3">CG22_combo_CG10-13_8_21_14_all_42_17</strain>
    </source>
</reference>
<dbReference type="InterPro" id="IPR031304">
    <property type="entry name" value="SLT_2"/>
</dbReference>
<dbReference type="AlphaFoldDB" id="A0A2H0BDY3"/>
<dbReference type="Gene3D" id="6.10.250.3150">
    <property type="match status" value="1"/>
</dbReference>
<evidence type="ECO:0000313" key="4">
    <source>
        <dbReference type="Proteomes" id="UP000229794"/>
    </source>
</evidence>
<evidence type="ECO:0000313" key="3">
    <source>
        <dbReference type="EMBL" id="PIP55846.1"/>
    </source>
</evidence>
<dbReference type="EMBL" id="PCST01000014">
    <property type="protein sequence ID" value="PIP55846.1"/>
    <property type="molecule type" value="Genomic_DNA"/>
</dbReference>
<protein>
    <recommendedName>
        <fullName evidence="2">Transglycosylase SLT domain-containing protein</fullName>
    </recommendedName>
</protein>
<evidence type="ECO:0000256" key="1">
    <source>
        <dbReference type="SAM" id="Coils"/>
    </source>
</evidence>
<name>A0A2H0BDY3_9BACT</name>
<feature type="coiled-coil region" evidence="1">
    <location>
        <begin position="54"/>
        <end position="81"/>
    </location>
</feature>
<organism evidence="3 4">
    <name type="scientific">Candidatus Zambryskibacteria bacterium CG22_combo_CG10-13_8_21_14_all_42_17</name>
    <dbReference type="NCBI Taxonomy" id="1975118"/>
    <lineage>
        <taxon>Bacteria</taxon>
        <taxon>Candidatus Zambryskiibacteriota</taxon>
    </lineage>
</organism>
<feature type="domain" description="Transglycosylase SLT" evidence="2">
    <location>
        <begin position="278"/>
        <end position="416"/>
    </location>
</feature>
<dbReference type="Proteomes" id="UP000229794">
    <property type="component" value="Unassembled WGS sequence"/>
</dbReference>
<evidence type="ECO:0000259" key="2">
    <source>
        <dbReference type="Pfam" id="PF13406"/>
    </source>
</evidence>